<sequence length="112" mass="12549">MLIIDDDPMVLESLDMLFTHYGWDVLTAEDGDTVIDALRPIDYQLAVVDQRMDGTNGIDVIRELKLRSSAPVFMLTGCVDPGLRYAAERVGVDRFFDKPVQASEMIRALDSL</sequence>
<feature type="modified residue" description="4-aspartylphosphate" evidence="2">
    <location>
        <position position="49"/>
    </location>
</feature>
<dbReference type="PANTHER" id="PTHR44591">
    <property type="entry name" value="STRESS RESPONSE REGULATOR PROTEIN 1"/>
    <property type="match status" value="1"/>
</dbReference>
<dbReference type="AlphaFoldDB" id="A0A927FDC5"/>
<comment type="caution">
    <text evidence="4">The sequence shown here is derived from an EMBL/GenBank/DDBJ whole genome shotgun (WGS) entry which is preliminary data.</text>
</comment>
<name>A0A927FDC5_9BACT</name>
<dbReference type="InterPro" id="IPR001789">
    <property type="entry name" value="Sig_transdc_resp-reg_receiver"/>
</dbReference>
<evidence type="ECO:0000256" key="2">
    <source>
        <dbReference type="PROSITE-ProRule" id="PRU00169"/>
    </source>
</evidence>
<dbReference type="Proteomes" id="UP000622317">
    <property type="component" value="Unassembled WGS sequence"/>
</dbReference>
<dbReference type="CDD" id="cd00156">
    <property type="entry name" value="REC"/>
    <property type="match status" value="1"/>
</dbReference>
<proteinExistence type="predicted"/>
<evidence type="ECO:0000313" key="5">
    <source>
        <dbReference type="Proteomes" id="UP000622317"/>
    </source>
</evidence>
<dbReference type="EMBL" id="JACYFG010000040">
    <property type="protein sequence ID" value="MBD5781338.1"/>
    <property type="molecule type" value="Genomic_DNA"/>
</dbReference>
<keyword evidence="1 2" id="KW-0597">Phosphoprotein</keyword>
<feature type="domain" description="Response regulatory" evidence="3">
    <location>
        <begin position="1"/>
        <end position="112"/>
    </location>
</feature>
<keyword evidence="5" id="KW-1185">Reference proteome</keyword>
<dbReference type="PROSITE" id="PS50110">
    <property type="entry name" value="RESPONSE_REGULATORY"/>
    <property type="match status" value="1"/>
</dbReference>
<organism evidence="4 5">
    <name type="scientific">Pelagicoccus enzymogenes</name>
    <dbReference type="NCBI Taxonomy" id="2773457"/>
    <lineage>
        <taxon>Bacteria</taxon>
        <taxon>Pseudomonadati</taxon>
        <taxon>Verrucomicrobiota</taxon>
        <taxon>Opitutia</taxon>
        <taxon>Puniceicoccales</taxon>
        <taxon>Pelagicoccaceae</taxon>
        <taxon>Pelagicoccus</taxon>
    </lineage>
</organism>
<gene>
    <name evidence="4" type="ORF">IEN85_17690</name>
</gene>
<evidence type="ECO:0000256" key="1">
    <source>
        <dbReference type="ARBA" id="ARBA00022553"/>
    </source>
</evidence>
<protein>
    <submittedName>
        <fullName evidence="4">Response regulator</fullName>
    </submittedName>
</protein>
<dbReference type="InterPro" id="IPR011006">
    <property type="entry name" value="CheY-like_superfamily"/>
</dbReference>
<dbReference type="GO" id="GO:0000160">
    <property type="term" value="P:phosphorelay signal transduction system"/>
    <property type="evidence" value="ECO:0007669"/>
    <property type="project" value="InterPro"/>
</dbReference>
<dbReference type="InterPro" id="IPR050595">
    <property type="entry name" value="Bact_response_regulator"/>
</dbReference>
<reference evidence="4" key="1">
    <citation type="submission" date="2020-09" db="EMBL/GenBank/DDBJ databases">
        <title>Pelagicoccus enzymogenes sp. nov. with an EPS production, isolated from marine sediment.</title>
        <authorList>
            <person name="Feng X."/>
        </authorList>
    </citation>
    <scope>NUCLEOTIDE SEQUENCE</scope>
    <source>
        <strain evidence="4">NFK12</strain>
    </source>
</reference>
<dbReference type="SUPFAM" id="SSF52172">
    <property type="entry name" value="CheY-like"/>
    <property type="match status" value="1"/>
</dbReference>
<accession>A0A927FDC5</accession>
<dbReference type="SMART" id="SM00448">
    <property type="entry name" value="REC"/>
    <property type="match status" value="1"/>
</dbReference>
<evidence type="ECO:0000259" key="3">
    <source>
        <dbReference type="PROSITE" id="PS50110"/>
    </source>
</evidence>
<dbReference type="Gene3D" id="3.40.50.2300">
    <property type="match status" value="1"/>
</dbReference>
<evidence type="ECO:0000313" key="4">
    <source>
        <dbReference type="EMBL" id="MBD5781338.1"/>
    </source>
</evidence>
<dbReference type="RefSeq" id="WP_191618436.1">
    <property type="nucleotide sequence ID" value="NZ_JACYFG010000040.1"/>
</dbReference>
<dbReference type="PANTHER" id="PTHR44591:SF3">
    <property type="entry name" value="RESPONSE REGULATORY DOMAIN-CONTAINING PROTEIN"/>
    <property type="match status" value="1"/>
</dbReference>
<dbReference type="Pfam" id="PF00072">
    <property type="entry name" value="Response_reg"/>
    <property type="match status" value="1"/>
</dbReference>